<dbReference type="InterPro" id="IPR002110">
    <property type="entry name" value="Ankyrin_rpt"/>
</dbReference>
<feature type="repeat" description="ANK" evidence="3">
    <location>
        <begin position="58"/>
        <end position="90"/>
    </location>
</feature>
<evidence type="ECO:0000256" key="3">
    <source>
        <dbReference type="PROSITE-ProRule" id="PRU00023"/>
    </source>
</evidence>
<dbReference type="PANTHER" id="PTHR24166:SF30">
    <property type="entry name" value="ANKYRIN REPEAT DOMAIN-CONTAINING PROTEIN 63"/>
    <property type="match status" value="1"/>
</dbReference>
<feature type="repeat" description="ANK" evidence="3">
    <location>
        <begin position="21"/>
        <end position="57"/>
    </location>
</feature>
<evidence type="ECO:0000313" key="4">
    <source>
        <dbReference type="Ensembl" id="ENSAMXP00005000706.1"/>
    </source>
</evidence>
<keyword evidence="2 3" id="KW-0040">ANK repeat</keyword>
<dbReference type="Proteomes" id="UP000694621">
    <property type="component" value="Unplaced"/>
</dbReference>
<dbReference type="SUPFAM" id="SSF48403">
    <property type="entry name" value="Ankyrin repeat"/>
    <property type="match status" value="1"/>
</dbReference>
<dbReference type="Pfam" id="PF12796">
    <property type="entry name" value="Ank_2"/>
    <property type="match status" value="1"/>
</dbReference>
<dbReference type="Ensembl" id="ENSAMXT00005000793.1">
    <property type="protein sequence ID" value="ENSAMXP00005000706.1"/>
    <property type="gene ID" value="ENSAMXG00005000440.1"/>
</dbReference>
<evidence type="ECO:0000256" key="2">
    <source>
        <dbReference type="ARBA" id="ARBA00023043"/>
    </source>
</evidence>
<dbReference type="AlphaFoldDB" id="A0A8B9J4A9"/>
<dbReference type="InterPro" id="IPR050889">
    <property type="entry name" value="Dendritic_Spine_Reg/Scaffold"/>
</dbReference>
<dbReference type="Gene3D" id="1.25.40.20">
    <property type="entry name" value="Ankyrin repeat-containing domain"/>
    <property type="match status" value="1"/>
</dbReference>
<dbReference type="SMART" id="SM00248">
    <property type="entry name" value="ANK"/>
    <property type="match status" value="3"/>
</dbReference>
<evidence type="ECO:0000256" key="1">
    <source>
        <dbReference type="ARBA" id="ARBA00022737"/>
    </source>
</evidence>
<dbReference type="InterPro" id="IPR036770">
    <property type="entry name" value="Ankyrin_rpt-contain_sf"/>
</dbReference>
<name>A0A8B9J4A9_ASTMX</name>
<reference evidence="4" key="1">
    <citation type="submission" date="2025-08" db="UniProtKB">
        <authorList>
            <consortium name="Ensembl"/>
        </authorList>
    </citation>
    <scope>IDENTIFICATION</scope>
</reference>
<sequence>MDAIAAPGLRWLLPWQRGTESSRTPLMYAVSLQDPGTRSKFTHLLLEKGADVNSRDEHGRTALSLACELGHLDAVKILVQFNADPEVTDTWGNSALMYAAYGGHNQILEFLMRLKTL</sequence>
<proteinExistence type="predicted"/>
<evidence type="ECO:0000313" key="5">
    <source>
        <dbReference type="Proteomes" id="UP000694621"/>
    </source>
</evidence>
<dbReference type="PROSITE" id="PS50297">
    <property type="entry name" value="ANK_REP_REGION"/>
    <property type="match status" value="2"/>
</dbReference>
<accession>A0A8B9J4A9</accession>
<protein>
    <submittedName>
        <fullName evidence="4">Uncharacterized protein</fullName>
    </submittedName>
</protein>
<organism evidence="4 5">
    <name type="scientific">Astyanax mexicanus</name>
    <name type="common">Blind cave fish</name>
    <name type="synonym">Astyanax fasciatus mexicanus</name>
    <dbReference type="NCBI Taxonomy" id="7994"/>
    <lineage>
        <taxon>Eukaryota</taxon>
        <taxon>Metazoa</taxon>
        <taxon>Chordata</taxon>
        <taxon>Craniata</taxon>
        <taxon>Vertebrata</taxon>
        <taxon>Euteleostomi</taxon>
        <taxon>Actinopterygii</taxon>
        <taxon>Neopterygii</taxon>
        <taxon>Teleostei</taxon>
        <taxon>Ostariophysi</taxon>
        <taxon>Characiformes</taxon>
        <taxon>Characoidei</taxon>
        <taxon>Acestrorhamphidae</taxon>
        <taxon>Acestrorhamphinae</taxon>
        <taxon>Astyanax</taxon>
    </lineage>
</organism>
<dbReference type="PANTHER" id="PTHR24166">
    <property type="entry name" value="ROLLING PEBBLES, ISOFORM B"/>
    <property type="match status" value="1"/>
</dbReference>
<dbReference type="PROSITE" id="PS50088">
    <property type="entry name" value="ANK_REPEAT"/>
    <property type="match status" value="2"/>
</dbReference>
<keyword evidence="1" id="KW-0677">Repeat</keyword>